<evidence type="ECO:0000256" key="3">
    <source>
        <dbReference type="ARBA" id="ARBA00022617"/>
    </source>
</evidence>
<organism evidence="10 11">
    <name type="scientific">Pseudovirgaria hyperparasitica</name>
    <dbReference type="NCBI Taxonomy" id="470096"/>
    <lineage>
        <taxon>Eukaryota</taxon>
        <taxon>Fungi</taxon>
        <taxon>Dikarya</taxon>
        <taxon>Ascomycota</taxon>
        <taxon>Pezizomycotina</taxon>
        <taxon>Dothideomycetes</taxon>
        <taxon>Dothideomycetes incertae sedis</taxon>
        <taxon>Acrospermales</taxon>
        <taxon>Acrospermaceae</taxon>
        <taxon>Pseudovirgaria</taxon>
    </lineage>
</organism>
<dbReference type="GO" id="GO:0046872">
    <property type="term" value="F:metal ion binding"/>
    <property type="evidence" value="ECO:0007669"/>
    <property type="project" value="UniProtKB-KW"/>
</dbReference>
<protein>
    <submittedName>
        <fullName evidence="10">Cloroperoxidase</fullName>
    </submittedName>
</protein>
<comment type="cofactor">
    <cofactor evidence="1">
        <name>heme b</name>
        <dbReference type="ChEBI" id="CHEBI:60344"/>
    </cofactor>
</comment>
<evidence type="ECO:0000259" key="9">
    <source>
        <dbReference type="PROSITE" id="PS51405"/>
    </source>
</evidence>
<evidence type="ECO:0000256" key="2">
    <source>
        <dbReference type="ARBA" id="ARBA00022559"/>
    </source>
</evidence>
<reference evidence="10" key="1">
    <citation type="journal article" date="2020" name="Stud. Mycol.">
        <title>101 Dothideomycetes genomes: a test case for predicting lifestyles and emergence of pathogens.</title>
        <authorList>
            <person name="Haridas S."/>
            <person name="Albert R."/>
            <person name="Binder M."/>
            <person name="Bloem J."/>
            <person name="Labutti K."/>
            <person name="Salamov A."/>
            <person name="Andreopoulos B."/>
            <person name="Baker S."/>
            <person name="Barry K."/>
            <person name="Bills G."/>
            <person name="Bluhm B."/>
            <person name="Cannon C."/>
            <person name="Castanera R."/>
            <person name="Culley D."/>
            <person name="Daum C."/>
            <person name="Ezra D."/>
            <person name="Gonzalez J."/>
            <person name="Henrissat B."/>
            <person name="Kuo A."/>
            <person name="Liang C."/>
            <person name="Lipzen A."/>
            <person name="Lutzoni F."/>
            <person name="Magnuson J."/>
            <person name="Mondo S."/>
            <person name="Nolan M."/>
            <person name="Ohm R."/>
            <person name="Pangilinan J."/>
            <person name="Park H.-J."/>
            <person name="Ramirez L."/>
            <person name="Alfaro M."/>
            <person name="Sun H."/>
            <person name="Tritt A."/>
            <person name="Yoshinaga Y."/>
            <person name="Zwiers L.-H."/>
            <person name="Turgeon B."/>
            <person name="Goodwin S."/>
            <person name="Spatafora J."/>
            <person name="Crous P."/>
            <person name="Grigoriev I."/>
        </authorList>
    </citation>
    <scope>NUCLEOTIDE SEQUENCE</scope>
    <source>
        <strain evidence="10">CBS 121739</strain>
    </source>
</reference>
<keyword evidence="6" id="KW-0408">Iron</keyword>
<keyword evidence="2 10" id="KW-0575">Peroxidase</keyword>
<dbReference type="Proteomes" id="UP000799437">
    <property type="component" value="Unassembled WGS sequence"/>
</dbReference>
<evidence type="ECO:0000256" key="6">
    <source>
        <dbReference type="ARBA" id="ARBA00023004"/>
    </source>
</evidence>
<keyword evidence="5" id="KW-0560">Oxidoreductase</keyword>
<comment type="similarity">
    <text evidence="7">Belongs to the chloroperoxidase family.</text>
</comment>
<proteinExistence type="inferred from homology"/>
<evidence type="ECO:0000256" key="1">
    <source>
        <dbReference type="ARBA" id="ARBA00001970"/>
    </source>
</evidence>
<name>A0A6A6WMZ7_9PEZI</name>
<dbReference type="GeneID" id="54490262"/>
<dbReference type="PROSITE" id="PS51405">
    <property type="entry name" value="HEME_HALOPEROXIDASE"/>
    <property type="match status" value="1"/>
</dbReference>
<feature type="domain" description="Heme haloperoxidase family profile" evidence="9">
    <location>
        <begin position="62"/>
        <end position="309"/>
    </location>
</feature>
<evidence type="ECO:0000256" key="4">
    <source>
        <dbReference type="ARBA" id="ARBA00022723"/>
    </source>
</evidence>
<dbReference type="AlphaFoldDB" id="A0A6A6WMZ7"/>
<dbReference type="GO" id="GO:0004601">
    <property type="term" value="F:peroxidase activity"/>
    <property type="evidence" value="ECO:0007669"/>
    <property type="project" value="UniProtKB-KW"/>
</dbReference>
<keyword evidence="8" id="KW-0732">Signal</keyword>
<dbReference type="RefSeq" id="XP_033605860.1">
    <property type="nucleotide sequence ID" value="XM_033749208.1"/>
</dbReference>
<sequence>MLSKNILALAGLVPTVLSWPTVMEINDKLMRARTTGRLNTGVGHPFPSFDAADQYVDVSDGSGHEFLPPGPNDLRGQCPGLNAAANHGFLPRNGRTTPLQTSKGLEEAYNMSPELAIGLSAISILLSGDIPTLTWSIGGAFPASLPLLLGEPQGLLGTHNKYEGDASIVRGDAYLNNGNVGVFQKRSWDNLMKTIGEGNDLTLDLVNDHNQVMHEYSLNNNGYYFAGPFSGLVTPAAHNFVVNFMSNHSAEQPGGFLSKEVLRSFFAVEGDDTNYVHHRGQERIPENWYKRPGGLDRYNIVDVGLDLVAGAINYGDLLAIGGNTGKPNTFTGVNVGDLTGGVFNAATLLEGNNLMCFLVQAATAANVDELSKLENLLGDLLNPVLDMLSDMIVGLTCPQLKSLNTDLLKQFPGYTDP</sequence>
<evidence type="ECO:0000313" key="11">
    <source>
        <dbReference type="Proteomes" id="UP000799437"/>
    </source>
</evidence>
<evidence type="ECO:0000256" key="5">
    <source>
        <dbReference type="ARBA" id="ARBA00023002"/>
    </source>
</evidence>
<gene>
    <name evidence="10" type="ORF">EJ05DRAFT_534763</name>
</gene>
<feature type="signal peptide" evidence="8">
    <location>
        <begin position="1"/>
        <end position="18"/>
    </location>
</feature>
<keyword evidence="11" id="KW-1185">Reference proteome</keyword>
<dbReference type="Pfam" id="PF01328">
    <property type="entry name" value="Peroxidase_2"/>
    <property type="match status" value="1"/>
</dbReference>
<dbReference type="InterPro" id="IPR000028">
    <property type="entry name" value="Chloroperoxidase"/>
</dbReference>
<dbReference type="SUPFAM" id="SSF47571">
    <property type="entry name" value="Cloroperoxidase"/>
    <property type="match status" value="1"/>
</dbReference>
<dbReference type="OrthoDB" id="407298at2759"/>
<evidence type="ECO:0000313" key="10">
    <source>
        <dbReference type="EMBL" id="KAF2763409.1"/>
    </source>
</evidence>
<evidence type="ECO:0000256" key="8">
    <source>
        <dbReference type="SAM" id="SignalP"/>
    </source>
</evidence>
<dbReference type="Gene3D" id="1.10.489.10">
    <property type="entry name" value="Chloroperoxidase-like"/>
    <property type="match status" value="1"/>
</dbReference>
<keyword evidence="3" id="KW-0349">Heme</keyword>
<dbReference type="InterPro" id="IPR036851">
    <property type="entry name" value="Chloroperoxidase-like_sf"/>
</dbReference>
<dbReference type="PANTHER" id="PTHR33577:SF1">
    <property type="entry name" value="HEME HALOPEROXIDASE FAMILY PROFILE DOMAIN-CONTAINING PROTEIN"/>
    <property type="match status" value="1"/>
</dbReference>
<dbReference type="EMBL" id="ML996565">
    <property type="protein sequence ID" value="KAF2763409.1"/>
    <property type="molecule type" value="Genomic_DNA"/>
</dbReference>
<keyword evidence="4" id="KW-0479">Metal-binding</keyword>
<evidence type="ECO:0000256" key="7">
    <source>
        <dbReference type="ARBA" id="ARBA00025795"/>
    </source>
</evidence>
<dbReference type="PANTHER" id="PTHR33577">
    <property type="entry name" value="STERIGMATOCYSTIN BIOSYNTHESIS PEROXIDASE STCC-RELATED"/>
    <property type="match status" value="1"/>
</dbReference>
<accession>A0A6A6WMZ7</accession>
<feature type="chain" id="PRO_5025612462" evidence="8">
    <location>
        <begin position="19"/>
        <end position="417"/>
    </location>
</feature>